<evidence type="ECO:0000256" key="9">
    <source>
        <dbReference type="PROSITE-ProRule" id="PRU00089"/>
    </source>
</evidence>
<evidence type="ECO:0000259" key="11">
    <source>
        <dbReference type="PROSITE" id="PS50039"/>
    </source>
</evidence>
<dbReference type="PRINTS" id="PR00053">
    <property type="entry name" value="FORKHEAD"/>
</dbReference>
<dbReference type="InterPro" id="IPR001766">
    <property type="entry name" value="Fork_head_dom"/>
</dbReference>
<proteinExistence type="inferred from homology"/>
<dbReference type="GO" id="GO:0030030">
    <property type="term" value="P:cell projection organization"/>
    <property type="evidence" value="ECO:0007669"/>
    <property type="project" value="UniProtKB-KW"/>
</dbReference>
<dbReference type="InterPro" id="IPR047512">
    <property type="entry name" value="FH_FOXJ1"/>
</dbReference>
<feature type="domain" description="Fork-head" evidence="11">
    <location>
        <begin position="83"/>
        <end position="173"/>
    </location>
</feature>
<evidence type="ECO:0000256" key="10">
    <source>
        <dbReference type="SAM" id="MobiDB-lite"/>
    </source>
</evidence>
<evidence type="ECO:0000256" key="2">
    <source>
        <dbReference type="ARBA" id="ARBA00022794"/>
    </source>
</evidence>
<feature type="region of interest" description="Disordered" evidence="10">
    <location>
        <begin position="36"/>
        <end position="55"/>
    </location>
</feature>
<dbReference type="AlphaFoldDB" id="A0AAN9T954"/>
<evidence type="ECO:0000313" key="13">
    <source>
        <dbReference type="Proteomes" id="UP001367676"/>
    </source>
</evidence>
<evidence type="ECO:0000256" key="6">
    <source>
        <dbReference type="ARBA" id="ARBA00023163"/>
    </source>
</evidence>
<dbReference type="InterPro" id="IPR036390">
    <property type="entry name" value="WH_DNA-bd_sf"/>
</dbReference>
<sequence>MLDIKQPRKMNNSPSVDVDLTSLNWLQNLNIMSVPSLPTPPNSPRNTMPTPHHNKSIKKTLPMLRFQLSPSAAEEYKINGDKKPPFSYSTLICMAMRANNNKMTLNAIYNWIKDNFMFYRNADPSWQNSIRHNLSLNKCFVKIPRSKDEPGKGGFWKLDLDRLDDGQRSRRRLGHHNVNNKRNRNRRKGAAEPMKPSPEPEEVYQAPDLTTYIDSAQIEIIDDKNFNIIADLPVIEPDSAIYTDFSSPLTNPTYSQISIPLPEDDISNYILSNIGWDDSQFDILDSLLESL</sequence>
<comment type="caution">
    <text evidence="12">The sequence shown here is derived from an EMBL/GenBank/DDBJ whole genome shotgun (WGS) entry which is preliminary data.</text>
</comment>
<evidence type="ECO:0000256" key="3">
    <source>
        <dbReference type="ARBA" id="ARBA00023015"/>
    </source>
</evidence>
<dbReference type="CDD" id="cd20023">
    <property type="entry name" value="FH_FOXJ1"/>
    <property type="match status" value="1"/>
</dbReference>
<keyword evidence="6" id="KW-0804">Transcription</keyword>
<dbReference type="PROSITE" id="PS00657">
    <property type="entry name" value="FORK_HEAD_1"/>
    <property type="match status" value="1"/>
</dbReference>
<feature type="region of interest" description="Disordered" evidence="10">
    <location>
        <begin position="167"/>
        <end position="203"/>
    </location>
</feature>
<evidence type="ECO:0000313" key="12">
    <source>
        <dbReference type="EMBL" id="KAK7574359.1"/>
    </source>
</evidence>
<dbReference type="Proteomes" id="UP001367676">
    <property type="component" value="Unassembled WGS sequence"/>
</dbReference>
<reference evidence="12 13" key="1">
    <citation type="submission" date="2024-03" db="EMBL/GenBank/DDBJ databases">
        <title>Adaptation during the transition from Ophiocordyceps entomopathogen to insect associate is accompanied by gene loss and intensified selection.</title>
        <authorList>
            <person name="Ward C.M."/>
            <person name="Onetto C.A."/>
            <person name="Borneman A.R."/>
        </authorList>
    </citation>
    <scope>NUCLEOTIDE SEQUENCE [LARGE SCALE GENOMIC DNA]</scope>
    <source>
        <strain evidence="12">AWRI1</strain>
        <tissue evidence="12">Single Adult Female</tissue>
    </source>
</reference>
<dbReference type="FunFam" id="1.10.10.10:FF:000030">
    <property type="entry name" value="Forkhead box protein K2"/>
    <property type="match status" value="1"/>
</dbReference>
<comment type="similarity">
    <text evidence="8">Belongs to the FOXJ1 family.</text>
</comment>
<dbReference type="InterPro" id="IPR018122">
    <property type="entry name" value="TF_fork_head_CS_1"/>
</dbReference>
<keyword evidence="5" id="KW-0010">Activator</keyword>
<protein>
    <recommendedName>
        <fullName evidence="11">Fork-head domain-containing protein</fullName>
    </recommendedName>
</protein>
<keyword evidence="13" id="KW-1185">Reference proteome</keyword>
<dbReference type="PROSITE" id="PS00658">
    <property type="entry name" value="FORK_HEAD_2"/>
    <property type="match status" value="1"/>
</dbReference>
<keyword evidence="3" id="KW-0805">Transcription regulation</keyword>
<keyword evidence="2" id="KW-0970">Cilium biogenesis/degradation</keyword>
<dbReference type="SUPFAM" id="SSF46785">
    <property type="entry name" value="Winged helix' DNA-binding domain"/>
    <property type="match status" value="1"/>
</dbReference>
<evidence type="ECO:0000256" key="4">
    <source>
        <dbReference type="ARBA" id="ARBA00023125"/>
    </source>
</evidence>
<evidence type="ECO:0000256" key="8">
    <source>
        <dbReference type="ARBA" id="ARBA00034770"/>
    </source>
</evidence>
<evidence type="ECO:0000256" key="5">
    <source>
        <dbReference type="ARBA" id="ARBA00023159"/>
    </source>
</evidence>
<dbReference type="InterPro" id="IPR047513">
    <property type="entry name" value="FOXJ1"/>
</dbReference>
<dbReference type="GO" id="GO:0005634">
    <property type="term" value="C:nucleus"/>
    <property type="evidence" value="ECO:0007669"/>
    <property type="project" value="UniProtKB-SubCell"/>
</dbReference>
<dbReference type="InterPro" id="IPR036388">
    <property type="entry name" value="WH-like_DNA-bd_sf"/>
</dbReference>
<organism evidence="12 13">
    <name type="scientific">Parthenolecanium corni</name>
    <dbReference type="NCBI Taxonomy" id="536013"/>
    <lineage>
        <taxon>Eukaryota</taxon>
        <taxon>Metazoa</taxon>
        <taxon>Ecdysozoa</taxon>
        <taxon>Arthropoda</taxon>
        <taxon>Hexapoda</taxon>
        <taxon>Insecta</taxon>
        <taxon>Pterygota</taxon>
        <taxon>Neoptera</taxon>
        <taxon>Paraneoptera</taxon>
        <taxon>Hemiptera</taxon>
        <taxon>Sternorrhyncha</taxon>
        <taxon>Coccoidea</taxon>
        <taxon>Coccidae</taxon>
        <taxon>Parthenolecanium</taxon>
    </lineage>
</organism>
<accession>A0AAN9T954</accession>
<dbReference type="GO" id="GO:0000981">
    <property type="term" value="F:DNA-binding transcription factor activity, RNA polymerase II-specific"/>
    <property type="evidence" value="ECO:0007669"/>
    <property type="project" value="TreeGrafter"/>
</dbReference>
<dbReference type="PROSITE" id="PS50039">
    <property type="entry name" value="FORK_HEAD_3"/>
    <property type="match status" value="1"/>
</dbReference>
<dbReference type="EMBL" id="JBBCAQ010000037">
    <property type="protein sequence ID" value="KAK7574359.1"/>
    <property type="molecule type" value="Genomic_DNA"/>
</dbReference>
<comment type="subcellular location">
    <subcellularLocation>
        <location evidence="1 9">Nucleus</location>
    </subcellularLocation>
</comment>
<dbReference type="Pfam" id="PF00250">
    <property type="entry name" value="Forkhead"/>
    <property type="match status" value="1"/>
</dbReference>
<feature type="compositionally biased region" description="Basic residues" evidence="10">
    <location>
        <begin position="169"/>
        <end position="188"/>
    </location>
</feature>
<name>A0AAN9T954_9HEMI</name>
<dbReference type="SMART" id="SM00339">
    <property type="entry name" value="FH"/>
    <property type="match status" value="1"/>
</dbReference>
<keyword evidence="7 9" id="KW-0539">Nucleus</keyword>
<evidence type="ECO:0000256" key="7">
    <source>
        <dbReference type="ARBA" id="ARBA00023242"/>
    </source>
</evidence>
<dbReference type="InterPro" id="IPR030456">
    <property type="entry name" value="TF_fork_head_CS_2"/>
</dbReference>
<dbReference type="PANTHER" id="PTHR46805">
    <property type="entry name" value="FORKHEAD BOX PROTEIN J1"/>
    <property type="match status" value="1"/>
</dbReference>
<evidence type="ECO:0000256" key="1">
    <source>
        <dbReference type="ARBA" id="ARBA00004123"/>
    </source>
</evidence>
<feature type="DNA-binding region" description="Fork-head" evidence="9">
    <location>
        <begin position="83"/>
        <end position="173"/>
    </location>
</feature>
<dbReference type="GO" id="GO:0000978">
    <property type="term" value="F:RNA polymerase II cis-regulatory region sequence-specific DNA binding"/>
    <property type="evidence" value="ECO:0007669"/>
    <property type="project" value="TreeGrafter"/>
</dbReference>
<gene>
    <name evidence="12" type="ORF">V9T40_011550</name>
</gene>
<dbReference type="PANTHER" id="PTHR46805:SF1">
    <property type="entry name" value="FORKHEAD BOX PROTEIN J1"/>
    <property type="match status" value="1"/>
</dbReference>
<dbReference type="Gene3D" id="1.10.10.10">
    <property type="entry name" value="Winged helix-like DNA-binding domain superfamily/Winged helix DNA-binding domain"/>
    <property type="match status" value="1"/>
</dbReference>
<keyword evidence="4 9" id="KW-0238">DNA-binding</keyword>